<reference evidence="10" key="1">
    <citation type="submission" date="2013-07" db="EMBL/GenBank/DDBJ databases">
        <title>Sub-species coevolution in mutualistic symbiosis.</title>
        <authorList>
            <person name="Murfin K."/>
            <person name="Klassen J."/>
            <person name="Lee M."/>
            <person name="Forst S."/>
            <person name="Stock P."/>
            <person name="Goodrich-Blair H."/>
        </authorList>
    </citation>
    <scope>NUCLEOTIDE SEQUENCE [LARGE SCALE GENOMIC DNA]</scope>
    <source>
        <strain evidence="10">Intermedium</strain>
    </source>
</reference>
<dbReference type="EC" id="2.1.1.113" evidence="2"/>
<dbReference type="Gene3D" id="3.40.50.150">
    <property type="entry name" value="Vaccinia Virus protein VP39"/>
    <property type="match status" value="2"/>
</dbReference>
<evidence type="ECO:0000256" key="2">
    <source>
        <dbReference type="ARBA" id="ARBA00012185"/>
    </source>
</evidence>
<dbReference type="GO" id="GO:0003677">
    <property type="term" value="F:DNA binding"/>
    <property type="evidence" value="ECO:0007669"/>
    <property type="project" value="UniProtKB-KW"/>
</dbReference>
<comment type="similarity">
    <text evidence="1">Belongs to the N(4)/N(6)-methyltransferase family. N(4) subfamily.</text>
</comment>
<evidence type="ECO:0000256" key="7">
    <source>
        <dbReference type="ARBA" id="ARBA00023125"/>
    </source>
</evidence>
<comment type="caution">
    <text evidence="10">The sequence shown here is derived from an EMBL/GenBank/DDBJ whole genome shotgun (WGS) entry which is preliminary data.</text>
</comment>
<proteinExistence type="inferred from homology"/>
<dbReference type="InterPro" id="IPR017985">
    <property type="entry name" value="MeTrfase_CN4_CS"/>
</dbReference>
<evidence type="ECO:0000256" key="1">
    <source>
        <dbReference type="ARBA" id="ARBA00010203"/>
    </source>
</evidence>
<dbReference type="GO" id="GO:0008170">
    <property type="term" value="F:N-methyltransferase activity"/>
    <property type="evidence" value="ECO:0007669"/>
    <property type="project" value="InterPro"/>
</dbReference>
<evidence type="ECO:0000313" key="10">
    <source>
        <dbReference type="EMBL" id="CDH33581.1"/>
    </source>
</evidence>
<dbReference type="RefSeq" id="WP_051875406.1">
    <property type="nucleotide sequence ID" value="NZ_CAWLWA010000188.1"/>
</dbReference>
<dbReference type="AlphaFoldDB" id="A0A077QMR0"/>
<dbReference type="GO" id="GO:0015667">
    <property type="term" value="F:site-specific DNA-methyltransferase (cytosine-N4-specific) activity"/>
    <property type="evidence" value="ECO:0007669"/>
    <property type="project" value="UniProtKB-EC"/>
</dbReference>
<keyword evidence="7" id="KW-0238">DNA-binding</keyword>
<evidence type="ECO:0000256" key="6">
    <source>
        <dbReference type="ARBA" id="ARBA00022747"/>
    </source>
</evidence>
<organism evidence="10">
    <name type="scientific">Xenorhabdus bovienii str. Intermedium</name>
    <dbReference type="NCBI Taxonomy" id="1379677"/>
    <lineage>
        <taxon>Bacteria</taxon>
        <taxon>Pseudomonadati</taxon>
        <taxon>Pseudomonadota</taxon>
        <taxon>Gammaproteobacteria</taxon>
        <taxon>Enterobacterales</taxon>
        <taxon>Morganellaceae</taxon>
        <taxon>Xenorhabdus</taxon>
    </lineage>
</organism>
<evidence type="ECO:0000256" key="4">
    <source>
        <dbReference type="ARBA" id="ARBA00022679"/>
    </source>
</evidence>
<dbReference type="EMBL" id="CBTB010000188">
    <property type="protein sequence ID" value="CDH33581.1"/>
    <property type="molecule type" value="Genomic_DNA"/>
</dbReference>
<evidence type="ECO:0000256" key="8">
    <source>
        <dbReference type="ARBA" id="ARBA00049120"/>
    </source>
</evidence>
<dbReference type="InterPro" id="IPR029063">
    <property type="entry name" value="SAM-dependent_MTases_sf"/>
</dbReference>
<sequence>MSFRPAFQEDAEKLFMPNQEVGSILKSSATTFADNMKLPVHRWYRYSAGYSAEWAGSLMQHWGVKNVLDPFGGSGTTVLSAQEQGINAYGVDVHPFVSKIAKAKLSWDVDITELRSCFNHVINSVNKRKLISIPSSPLARKCFPDDNIFYELLKIRDGVLELDQHLPISKLVWLAFVGIIRATSPAGTAQWQYILPNRTKSKTVPPLFAFQKNMDNFCSDIKSRKAFNFKNELELGFIEGDSKSLSAIPDGWADAIITSPPYANNYDYADATRFEQIILGDIEGWSDLKALRKLLVKSATQNLSGWKSEEYLDSSELSPIIKELLPVWNELSEVRKTKGGNKPYHSMLAGYFYDNAQVFRTLRNKSQNGVKVCYVVGDSAPYGVHAPVEKWLGELALSAGFKSWGFTKIRDRNTKWKNRKHQHPLHEGYLWIEG</sequence>
<comment type="catalytic activity">
    <reaction evidence="8">
        <text>a 2'-deoxycytidine in DNA + S-adenosyl-L-methionine = an N(4)-methyl-2'-deoxycytidine in DNA + S-adenosyl-L-homocysteine + H(+)</text>
        <dbReference type="Rhea" id="RHEA:16857"/>
        <dbReference type="Rhea" id="RHEA-COMP:11369"/>
        <dbReference type="Rhea" id="RHEA-COMP:13674"/>
        <dbReference type="ChEBI" id="CHEBI:15378"/>
        <dbReference type="ChEBI" id="CHEBI:57856"/>
        <dbReference type="ChEBI" id="CHEBI:59789"/>
        <dbReference type="ChEBI" id="CHEBI:85452"/>
        <dbReference type="ChEBI" id="CHEBI:137933"/>
        <dbReference type="EC" id="2.1.1.113"/>
    </reaction>
</comment>
<dbReference type="HOGENOM" id="CLU_027633_0_0_6"/>
<feature type="domain" description="DNA methylase N-4/N-6" evidence="9">
    <location>
        <begin position="66"/>
        <end position="102"/>
    </location>
</feature>
<keyword evidence="3 10" id="KW-0489">Methyltransferase</keyword>
<protein>
    <recommendedName>
        <fullName evidence="2">site-specific DNA-methyltransferase (cytosine-N(4)-specific)</fullName>
        <ecNumber evidence="2">2.1.1.113</ecNumber>
    </recommendedName>
</protein>
<dbReference type="GO" id="GO:0009307">
    <property type="term" value="P:DNA restriction-modification system"/>
    <property type="evidence" value="ECO:0007669"/>
    <property type="project" value="UniProtKB-KW"/>
</dbReference>
<keyword evidence="6" id="KW-0680">Restriction system</keyword>
<dbReference type="SUPFAM" id="SSF53335">
    <property type="entry name" value="S-adenosyl-L-methionine-dependent methyltransferases"/>
    <property type="match status" value="2"/>
</dbReference>
<gene>
    <name evidence="10" type="primary">ncoIM</name>
    <name evidence="10" type="ORF">XBI1_2680002</name>
</gene>
<name>A0A077QMR0_XENBV</name>
<dbReference type="PROSITE" id="PS00093">
    <property type="entry name" value="N4_MTASE"/>
    <property type="match status" value="1"/>
</dbReference>
<dbReference type="Proteomes" id="UP000028480">
    <property type="component" value="Unassembled WGS sequence"/>
</dbReference>
<dbReference type="InterPro" id="IPR002941">
    <property type="entry name" value="DNA_methylase_N4/N6"/>
</dbReference>
<dbReference type="GO" id="GO:0032259">
    <property type="term" value="P:methylation"/>
    <property type="evidence" value="ECO:0007669"/>
    <property type="project" value="UniProtKB-KW"/>
</dbReference>
<accession>A0A077QMR0</accession>
<evidence type="ECO:0000259" key="9">
    <source>
        <dbReference type="Pfam" id="PF01555"/>
    </source>
</evidence>
<keyword evidence="4 10" id="KW-0808">Transferase</keyword>
<keyword evidence="5" id="KW-0949">S-adenosyl-L-methionine</keyword>
<dbReference type="Pfam" id="PF01555">
    <property type="entry name" value="N6_N4_Mtase"/>
    <property type="match status" value="1"/>
</dbReference>
<evidence type="ECO:0000256" key="5">
    <source>
        <dbReference type="ARBA" id="ARBA00022691"/>
    </source>
</evidence>
<evidence type="ECO:0000256" key="3">
    <source>
        <dbReference type="ARBA" id="ARBA00022603"/>
    </source>
</evidence>